<dbReference type="NCBIfam" id="TIGR01228">
    <property type="entry name" value="hutU"/>
    <property type="match status" value="1"/>
</dbReference>
<feature type="binding site" evidence="9">
    <location>
        <position position="198"/>
    </location>
    <ligand>
        <name>NAD(+)</name>
        <dbReference type="ChEBI" id="CHEBI:57540"/>
    </ligand>
</feature>
<evidence type="ECO:0000256" key="9">
    <source>
        <dbReference type="HAMAP-Rule" id="MF_00577"/>
    </source>
</evidence>
<dbReference type="Gene3D" id="3.40.1770.10">
    <property type="entry name" value="Urocanase superfamily"/>
    <property type="match status" value="1"/>
</dbReference>
<keyword evidence="14" id="KW-1185">Reference proteome</keyword>
<keyword evidence="6 9" id="KW-0456">Lyase</keyword>
<feature type="active site" evidence="9">
    <location>
        <position position="411"/>
    </location>
</feature>
<dbReference type="RefSeq" id="WP_317545494.1">
    <property type="nucleotide sequence ID" value="NZ_JAWLKB010000029.1"/>
</dbReference>
<evidence type="ECO:0000259" key="12">
    <source>
        <dbReference type="Pfam" id="PF17392"/>
    </source>
</evidence>
<dbReference type="HAMAP" id="MF_00577">
    <property type="entry name" value="HutU"/>
    <property type="match status" value="1"/>
</dbReference>
<evidence type="ECO:0000256" key="3">
    <source>
        <dbReference type="ARBA" id="ARBA00011992"/>
    </source>
</evidence>
<evidence type="ECO:0000259" key="11">
    <source>
        <dbReference type="Pfam" id="PF17391"/>
    </source>
</evidence>
<dbReference type="SUPFAM" id="SSF111326">
    <property type="entry name" value="Urocanase"/>
    <property type="match status" value="1"/>
</dbReference>
<keyword evidence="4 9" id="KW-0369">Histidine metabolism</keyword>
<evidence type="ECO:0000256" key="6">
    <source>
        <dbReference type="ARBA" id="ARBA00023239"/>
    </source>
</evidence>
<evidence type="ECO:0000256" key="2">
    <source>
        <dbReference type="ARBA" id="ARBA00007578"/>
    </source>
</evidence>
<feature type="binding site" evidence="9">
    <location>
        <begin position="244"/>
        <end position="245"/>
    </location>
    <ligand>
        <name>NAD(+)</name>
        <dbReference type="ChEBI" id="CHEBI:57540"/>
    </ligand>
</feature>
<feature type="binding site" evidence="9">
    <location>
        <begin position="265"/>
        <end position="269"/>
    </location>
    <ligand>
        <name>NAD(+)</name>
        <dbReference type="ChEBI" id="CHEBI:57540"/>
    </ligand>
</feature>
<comment type="pathway">
    <text evidence="1 9">Amino-acid degradation; L-histidine degradation into L-glutamate; N-formimidoyl-L-glutamate from L-histidine: step 2/3.</text>
</comment>
<organism evidence="13 14">
    <name type="scientific">Rhodococcus globerulus</name>
    <dbReference type="NCBI Taxonomy" id="33008"/>
    <lineage>
        <taxon>Bacteria</taxon>
        <taxon>Bacillati</taxon>
        <taxon>Actinomycetota</taxon>
        <taxon>Actinomycetes</taxon>
        <taxon>Mycobacteriales</taxon>
        <taxon>Nocardiaceae</taxon>
        <taxon>Rhodococcus</taxon>
    </lineage>
</organism>
<dbReference type="GO" id="GO:0016153">
    <property type="term" value="F:urocanate hydratase activity"/>
    <property type="evidence" value="ECO:0007669"/>
    <property type="project" value="UniProtKB-EC"/>
</dbReference>
<evidence type="ECO:0000256" key="4">
    <source>
        <dbReference type="ARBA" id="ARBA00022808"/>
    </source>
</evidence>
<dbReference type="EC" id="4.2.1.49" evidence="3 9"/>
<keyword evidence="5 9" id="KW-0520">NAD</keyword>
<dbReference type="Proteomes" id="UP001185927">
    <property type="component" value="Unassembled WGS sequence"/>
</dbReference>
<dbReference type="Pfam" id="PF17391">
    <property type="entry name" value="Urocanase_N"/>
    <property type="match status" value="1"/>
</dbReference>
<protein>
    <recommendedName>
        <fullName evidence="3 9">Urocanate hydratase</fullName>
        <shortName evidence="9">Urocanase</shortName>
        <ecNumber evidence="3 9">4.2.1.49</ecNumber>
    </recommendedName>
    <alternativeName>
        <fullName evidence="7 9">Imidazolonepropionate hydrolase</fullName>
    </alternativeName>
</protein>
<dbReference type="NCBIfam" id="NF003820">
    <property type="entry name" value="PRK05414.1"/>
    <property type="match status" value="1"/>
</dbReference>
<dbReference type="PROSITE" id="PS01233">
    <property type="entry name" value="UROCANASE"/>
    <property type="match status" value="1"/>
</dbReference>
<keyword evidence="9" id="KW-0963">Cytoplasm</keyword>
<feature type="binding site" evidence="9">
    <location>
        <position position="132"/>
    </location>
    <ligand>
        <name>NAD(+)</name>
        <dbReference type="ChEBI" id="CHEBI:57540"/>
    </ligand>
</feature>
<comment type="subcellular location">
    <subcellularLocation>
        <location evidence="9">Cytoplasm</location>
    </subcellularLocation>
</comment>
<dbReference type="Gene3D" id="3.40.50.10730">
    <property type="entry name" value="Urocanase like domains"/>
    <property type="match status" value="1"/>
</dbReference>
<feature type="domain" description="Urocanase N-terminal" evidence="11">
    <location>
        <begin position="13"/>
        <end position="139"/>
    </location>
</feature>
<comment type="function">
    <text evidence="9">Catalyzes the conversion of urocanate to 4-imidazolone-5-propionate.</text>
</comment>
<evidence type="ECO:0000256" key="1">
    <source>
        <dbReference type="ARBA" id="ARBA00004794"/>
    </source>
</evidence>
<comment type="catalytic activity">
    <reaction evidence="8 9">
        <text>4-imidazolone-5-propanoate = trans-urocanate + H2O</text>
        <dbReference type="Rhea" id="RHEA:13101"/>
        <dbReference type="ChEBI" id="CHEBI:15377"/>
        <dbReference type="ChEBI" id="CHEBI:17771"/>
        <dbReference type="ChEBI" id="CHEBI:77893"/>
        <dbReference type="EC" id="4.2.1.49"/>
    </reaction>
</comment>
<dbReference type="InterPro" id="IPR035401">
    <property type="entry name" value="Urocanase_C"/>
</dbReference>
<dbReference type="InterPro" id="IPR038364">
    <property type="entry name" value="Urocanase_central_sf"/>
</dbReference>
<dbReference type="EMBL" id="JAWLKB010000029">
    <property type="protein sequence ID" value="MDV6271034.1"/>
    <property type="molecule type" value="Genomic_DNA"/>
</dbReference>
<proteinExistence type="inferred from homology"/>
<feature type="domain" description="Urocanase Rossmann-like" evidence="10">
    <location>
        <begin position="142"/>
        <end position="349"/>
    </location>
</feature>
<feature type="binding site" evidence="9">
    <location>
        <position position="323"/>
    </location>
    <ligand>
        <name>NAD(+)</name>
        <dbReference type="ChEBI" id="CHEBI:57540"/>
    </ligand>
</feature>
<evidence type="ECO:0000313" key="13">
    <source>
        <dbReference type="EMBL" id="MDV6271034.1"/>
    </source>
</evidence>
<sequence>MDITSPGHEARPVRAPRGSELNTLGWQQEGALRMLMNNLDPEVAEHPDSLVVYGGTGRAARSWAAFDAVVATLKTLKNDETMLVQSGKPVGVFRTNEWAPRVLLANSNLVGDWANWEQFRKLEAEGLMMYGQMTAGSWIYIGTQGILQGTYETFGAIARKRFGGTLAGTVTLTAGLGGMGGAQPLAVTMNDGVAICVDCDVTRIDRRIAHRYLDTKADNIEHALELAAEARAARTPLSIGLVGNAAEVFPALLAMDAPIDIVTDQTSAHDPLAYLPTGVDFADMKLMAEKDPVQFTEDSRKSMAAHVEAMVGFLDKGAEVFDYGNSIRDEARKAGYDRAFAFPGFVPAYIRPLFEEGLGPFRWAALSGDPKDIAATDKAILELFPENEHLKRWIEMAGEKVEFEGLPARICWLGYGERHKAGLKFNEMVASGELSAPLAIGRDHLDSGSVASPYRETESMIDGSDAIADWPLLNALVNTASGASWVAIHHGGGVGMGRSIHAGQVCIADGTELAAKKIEAVLTNDPGMGVIRHADAGYEHAIETARTRGVRIPMTENN</sequence>
<dbReference type="InterPro" id="IPR023636">
    <property type="entry name" value="Urocanase_CS"/>
</dbReference>
<evidence type="ECO:0000256" key="8">
    <source>
        <dbReference type="ARBA" id="ARBA00047623"/>
    </source>
</evidence>
<evidence type="ECO:0000259" key="10">
    <source>
        <dbReference type="Pfam" id="PF01175"/>
    </source>
</evidence>
<name>A0ABU4C3F7_RHOGO</name>
<gene>
    <name evidence="9 13" type="primary">hutU</name>
    <name evidence="13" type="ORF">R3Q16_30870</name>
</gene>
<dbReference type="InterPro" id="IPR036190">
    <property type="entry name" value="Urocanase_sf"/>
</dbReference>
<dbReference type="InterPro" id="IPR035400">
    <property type="entry name" value="Urocanase_N"/>
</dbReference>
<evidence type="ECO:0000256" key="7">
    <source>
        <dbReference type="ARBA" id="ARBA00031640"/>
    </source>
</evidence>
<feature type="domain" description="Urocanase C-terminal" evidence="12">
    <location>
        <begin position="352"/>
        <end position="546"/>
    </location>
</feature>
<feature type="binding site" evidence="9">
    <location>
        <begin position="54"/>
        <end position="55"/>
    </location>
    <ligand>
        <name>NAD(+)</name>
        <dbReference type="ChEBI" id="CHEBI:57540"/>
    </ligand>
</feature>
<dbReference type="PANTHER" id="PTHR12216:SF4">
    <property type="entry name" value="UROCANATE HYDRATASE"/>
    <property type="match status" value="1"/>
</dbReference>
<reference evidence="13 14" key="1">
    <citation type="submission" date="2023-10" db="EMBL/GenBank/DDBJ databases">
        <title>Development of a sustainable strategy for remediation of hydrocarbon-contaminated territories based on the waste exchange concept.</title>
        <authorList>
            <person name="Krivoruchko A."/>
        </authorList>
    </citation>
    <scope>NUCLEOTIDE SEQUENCE [LARGE SCALE GENOMIC DNA]</scope>
    <source>
        <strain evidence="13 14">IEGM 1203</strain>
    </source>
</reference>
<dbReference type="InterPro" id="IPR055351">
    <property type="entry name" value="Urocanase"/>
</dbReference>
<accession>A0ABU4C3F7</accession>
<comment type="cofactor">
    <cofactor evidence="9">
        <name>NAD(+)</name>
        <dbReference type="ChEBI" id="CHEBI:57540"/>
    </cofactor>
    <text evidence="9">Binds 1 NAD(+) per subunit.</text>
</comment>
<feature type="binding site" evidence="9">
    <location>
        <begin position="274"/>
        <end position="275"/>
    </location>
    <ligand>
        <name>NAD(+)</name>
        <dbReference type="ChEBI" id="CHEBI:57540"/>
    </ligand>
</feature>
<dbReference type="Pfam" id="PF17392">
    <property type="entry name" value="Urocanase_C"/>
    <property type="match status" value="1"/>
</dbReference>
<dbReference type="Pfam" id="PF01175">
    <property type="entry name" value="Urocanase"/>
    <property type="match status" value="1"/>
</dbReference>
<dbReference type="PIRSF" id="PIRSF001423">
    <property type="entry name" value="Urocanate_hydrat"/>
    <property type="match status" value="1"/>
</dbReference>
<feature type="binding site" evidence="9">
    <location>
        <position position="493"/>
    </location>
    <ligand>
        <name>NAD(+)</name>
        <dbReference type="ChEBI" id="CHEBI:57540"/>
    </ligand>
</feature>
<dbReference type="InterPro" id="IPR035085">
    <property type="entry name" value="Urocanase_Rossmann-like"/>
</dbReference>
<comment type="caution">
    <text evidence="13">The sequence shown here is derived from an EMBL/GenBank/DDBJ whole genome shotgun (WGS) entry which is preliminary data.</text>
</comment>
<feature type="binding site" evidence="9">
    <location>
        <begin position="178"/>
        <end position="180"/>
    </location>
    <ligand>
        <name>NAD(+)</name>
        <dbReference type="ChEBI" id="CHEBI:57540"/>
    </ligand>
</feature>
<dbReference type="InterPro" id="IPR023637">
    <property type="entry name" value="Urocanase-like"/>
</dbReference>
<evidence type="ECO:0000256" key="5">
    <source>
        <dbReference type="ARBA" id="ARBA00023027"/>
    </source>
</evidence>
<feature type="binding site" evidence="9">
    <location>
        <position position="203"/>
    </location>
    <ligand>
        <name>NAD(+)</name>
        <dbReference type="ChEBI" id="CHEBI:57540"/>
    </ligand>
</feature>
<dbReference type="PANTHER" id="PTHR12216">
    <property type="entry name" value="UROCANATE HYDRATASE"/>
    <property type="match status" value="1"/>
</dbReference>
<comment type="similarity">
    <text evidence="2 9">Belongs to the urocanase family.</text>
</comment>
<evidence type="ECO:0000313" key="14">
    <source>
        <dbReference type="Proteomes" id="UP001185927"/>
    </source>
</evidence>